<dbReference type="InterPro" id="IPR007920">
    <property type="entry name" value="UPF0223"/>
</dbReference>
<dbReference type="NCBIfam" id="NF003353">
    <property type="entry name" value="PRK04387.1"/>
    <property type="match status" value="1"/>
</dbReference>
<comment type="similarity">
    <text evidence="1">Belongs to the UPF0223 family.</text>
</comment>
<dbReference type="EMBL" id="JAENBP010000002">
    <property type="protein sequence ID" value="MBJ8349522.1"/>
    <property type="molecule type" value="Genomic_DNA"/>
</dbReference>
<evidence type="ECO:0000313" key="2">
    <source>
        <dbReference type="EMBL" id="MBJ8349522.1"/>
    </source>
</evidence>
<dbReference type="AlphaFoldDB" id="A0A934P9N0"/>
<evidence type="ECO:0000256" key="1">
    <source>
        <dbReference type="HAMAP-Rule" id="MF_01041"/>
    </source>
</evidence>
<name>A0A934P9N0_9STRE</name>
<dbReference type="SUPFAM" id="SSF158504">
    <property type="entry name" value="BH2638-like"/>
    <property type="match status" value="1"/>
</dbReference>
<sequence>MTSNYSYPVDLSWSTEEMISVLHFLNQVEKAYESKVEVSHLLKAYDNFKKIVTSKSQEKQIDKSFEKASGYSIYQVMKLAREKKKGVISFGKKI</sequence>
<keyword evidence="3" id="KW-1185">Reference proteome</keyword>
<organism evidence="2 3">
    <name type="scientific">Streptococcus zalophi</name>
    <dbReference type="NCBI Taxonomy" id="640031"/>
    <lineage>
        <taxon>Bacteria</taxon>
        <taxon>Bacillati</taxon>
        <taxon>Bacillota</taxon>
        <taxon>Bacilli</taxon>
        <taxon>Lactobacillales</taxon>
        <taxon>Streptococcaceae</taxon>
        <taxon>Streptococcus</taxon>
    </lineage>
</organism>
<reference evidence="2 3" key="1">
    <citation type="journal article" date="2021" name="Int. J. Syst. Evol. Microbiol.">
        <title>Streptococcus vicugnae sp. nov., isolated from faeces of alpacas (Vicugna pacos) and cattle (Bos taurus), Streptococcus zalophi sp. nov., and Streptococcus pacificus sp. nov., isolated from respiratory tract of California sea lions (Zalophus californianus).</title>
        <authorList>
            <person name="Volokhov D.V."/>
            <person name="Zagorodnyaya T.A."/>
            <person name="Shen Z."/>
            <person name="Blom J."/>
            <person name="Furtak V.A."/>
            <person name="Eisenberg T."/>
            <person name="Fan P."/>
            <person name="Jeong K.C."/>
            <person name="Gao Y."/>
            <person name="Zhang S."/>
            <person name="Amselle M."/>
        </authorList>
    </citation>
    <scope>NUCLEOTIDE SEQUENCE [LARGE SCALE GENOMIC DNA]</scope>
    <source>
        <strain evidence="3">CSL7508-lung</strain>
    </source>
</reference>
<dbReference type="Pfam" id="PF05256">
    <property type="entry name" value="UPF0223"/>
    <property type="match status" value="1"/>
</dbReference>
<dbReference type="PIRSF" id="PIRSF037260">
    <property type="entry name" value="UPF0223"/>
    <property type="match status" value="1"/>
</dbReference>
<gene>
    <name evidence="2" type="ORF">JHK64_02595</name>
</gene>
<evidence type="ECO:0000313" key="3">
    <source>
        <dbReference type="Proteomes" id="UP000644875"/>
    </source>
</evidence>
<dbReference type="Gene3D" id="1.10.220.80">
    <property type="entry name" value="BH2638-like"/>
    <property type="match status" value="1"/>
</dbReference>
<protein>
    <recommendedName>
        <fullName evidence="1">UPF0223 protein JHK64_02595</fullName>
    </recommendedName>
</protein>
<dbReference type="RefSeq" id="WP_199567445.1">
    <property type="nucleotide sequence ID" value="NZ_JAENBP010000002.1"/>
</dbReference>
<comment type="caution">
    <text evidence="2">The sequence shown here is derived from an EMBL/GenBank/DDBJ whole genome shotgun (WGS) entry which is preliminary data.</text>
</comment>
<proteinExistence type="inferred from homology"/>
<accession>A0A934P9N0</accession>
<dbReference type="HAMAP" id="MF_01041">
    <property type="entry name" value="UPF0223"/>
    <property type="match status" value="1"/>
</dbReference>
<dbReference type="InterPro" id="IPR023324">
    <property type="entry name" value="BH2638-like_sf"/>
</dbReference>
<dbReference type="Proteomes" id="UP000644875">
    <property type="component" value="Unassembled WGS sequence"/>
</dbReference>